<keyword evidence="2 4" id="KW-0863">Zinc-finger</keyword>
<dbReference type="Proteomes" id="UP001054902">
    <property type="component" value="Unassembled WGS sequence"/>
</dbReference>
<dbReference type="PANTHER" id="PTHR24007:SF7">
    <property type="entry name" value="BRCA1-ASSOCIATED PROTEIN"/>
    <property type="match status" value="1"/>
</dbReference>
<evidence type="ECO:0000256" key="6">
    <source>
        <dbReference type="SAM" id="MobiDB-lite"/>
    </source>
</evidence>
<feature type="domain" description="RING-type" evidence="7">
    <location>
        <begin position="245"/>
        <end position="312"/>
    </location>
</feature>
<dbReference type="InterPro" id="IPR013083">
    <property type="entry name" value="Znf_RING/FYVE/PHD"/>
</dbReference>
<dbReference type="GO" id="GO:0008270">
    <property type="term" value="F:zinc ion binding"/>
    <property type="evidence" value="ECO:0007669"/>
    <property type="project" value="UniProtKB-KW"/>
</dbReference>
<evidence type="ECO:0000259" key="8">
    <source>
        <dbReference type="PROSITE" id="PS50271"/>
    </source>
</evidence>
<proteinExistence type="predicted"/>
<dbReference type="Pfam" id="PF02148">
    <property type="entry name" value="zf-UBP"/>
    <property type="match status" value="1"/>
</dbReference>
<evidence type="ECO:0000256" key="1">
    <source>
        <dbReference type="ARBA" id="ARBA00022723"/>
    </source>
</evidence>
<keyword evidence="5" id="KW-0175">Coiled coil</keyword>
<keyword evidence="10" id="KW-1185">Reference proteome</keyword>
<dbReference type="GO" id="GO:0007265">
    <property type="term" value="P:Ras protein signal transduction"/>
    <property type="evidence" value="ECO:0007669"/>
    <property type="project" value="TreeGrafter"/>
</dbReference>
<dbReference type="InterPro" id="IPR001607">
    <property type="entry name" value="Znf_UBP"/>
</dbReference>
<keyword evidence="1" id="KW-0479">Metal-binding</keyword>
<dbReference type="PANTHER" id="PTHR24007">
    <property type="entry name" value="BRCA1-ASSOCIATED PROTEIN"/>
    <property type="match status" value="1"/>
</dbReference>
<evidence type="ECO:0000313" key="10">
    <source>
        <dbReference type="Proteomes" id="UP001054902"/>
    </source>
</evidence>
<reference evidence="9 10" key="1">
    <citation type="journal article" date="2021" name="Sci. Rep.">
        <title>The genome of the diatom Chaetoceros tenuissimus carries an ancient integrated fragment of an extant virus.</title>
        <authorList>
            <person name="Hongo Y."/>
            <person name="Kimura K."/>
            <person name="Takaki Y."/>
            <person name="Yoshida Y."/>
            <person name="Baba S."/>
            <person name="Kobayashi G."/>
            <person name="Nagasaki K."/>
            <person name="Hano T."/>
            <person name="Tomaru Y."/>
        </authorList>
    </citation>
    <scope>NUCLEOTIDE SEQUENCE [LARGE SCALE GENOMIC DNA]</scope>
    <source>
        <strain evidence="9 10">NIES-3715</strain>
    </source>
</reference>
<feature type="region of interest" description="Disordered" evidence="6">
    <location>
        <begin position="260"/>
        <end position="279"/>
    </location>
</feature>
<dbReference type="GO" id="GO:0016567">
    <property type="term" value="P:protein ubiquitination"/>
    <property type="evidence" value="ECO:0007669"/>
    <property type="project" value="TreeGrafter"/>
</dbReference>
<feature type="domain" description="UBP-type" evidence="8">
    <location>
        <begin position="306"/>
        <end position="462"/>
    </location>
</feature>
<dbReference type="InterPro" id="IPR011422">
    <property type="entry name" value="BRAP2/ETP1_RRM"/>
</dbReference>
<evidence type="ECO:0000256" key="4">
    <source>
        <dbReference type="PROSITE-ProRule" id="PRU00502"/>
    </source>
</evidence>
<evidence type="ECO:0000256" key="3">
    <source>
        <dbReference type="ARBA" id="ARBA00022833"/>
    </source>
</evidence>
<feature type="coiled-coil region" evidence="5">
    <location>
        <begin position="528"/>
        <end position="583"/>
    </location>
</feature>
<protein>
    <recommendedName>
        <fullName evidence="11">RING-type domain-containing protein</fullName>
    </recommendedName>
</protein>
<sequence length="617" mass="68459">MKSLTRRKVKTGNPTHGNSYRGYIHTCSDVDPKDHINGCNIVAICNVPPTQVPEGVLNFARGYKSQILHVRVLIEDDEDTSSFAEEDDVKISSKPTTPIRSVNSSSNNLTDRKLAERIKSNGSSFLRDAAAILSEEDDMSDSDHECGSSSYMVLFSLNSIKAANSFVESLHGKAFNSFEKDITASIYHVAKIESDSNHGGHSDDPLACMINPSLDSKMPIGIKRSSPSRTRSLSFQSMPNEIPNCPVCLEQLNVGVSSAHSSKRSSLDSSPSKPSSSDNAFEDEAIFTTVCNHTFHMQCLLQWKSNGCPVCRYDHAGLNDSLTKCHVCGSTENIYLCLICGIASCAGLDLSNDVELPSSSSHSCQQGASIEDKYAYGEMIAQRNSIMEINSGSHECRPGSSKDTLDFNANSHGHAKQHYDETLHAYAVDTSTQHVWDFAGQGYVHRLIQNTDGKIVEISDPTNTTSGERSLLPSLTDNEEGEIIHRKLERFAGEYNSLLKDQLEQQRLYFESILMQIKRDHDLNAPKIQSASTLISALKQDLHQLQQRYNTIQQKSAKVSENIAFLKNMNESLESNKEPMQKEIRSLQEGRAEYGRILHDNLSVLEEKIQKLMLKLE</sequence>
<dbReference type="AlphaFoldDB" id="A0AAD3H607"/>
<gene>
    <name evidence="9" type="ORF">CTEN210_08378</name>
</gene>
<feature type="region of interest" description="Disordered" evidence="6">
    <location>
        <begin position="84"/>
        <end position="107"/>
    </location>
</feature>
<organism evidence="9 10">
    <name type="scientific">Chaetoceros tenuissimus</name>
    <dbReference type="NCBI Taxonomy" id="426638"/>
    <lineage>
        <taxon>Eukaryota</taxon>
        <taxon>Sar</taxon>
        <taxon>Stramenopiles</taxon>
        <taxon>Ochrophyta</taxon>
        <taxon>Bacillariophyta</taxon>
        <taxon>Coscinodiscophyceae</taxon>
        <taxon>Chaetocerotophycidae</taxon>
        <taxon>Chaetocerotales</taxon>
        <taxon>Chaetocerotaceae</taxon>
        <taxon>Chaetoceros</taxon>
    </lineage>
</organism>
<dbReference type="GO" id="GO:0005737">
    <property type="term" value="C:cytoplasm"/>
    <property type="evidence" value="ECO:0007669"/>
    <property type="project" value="TreeGrafter"/>
</dbReference>
<evidence type="ECO:0008006" key="11">
    <source>
        <dbReference type="Google" id="ProtNLM"/>
    </source>
</evidence>
<dbReference type="PROSITE" id="PS50271">
    <property type="entry name" value="ZF_UBP"/>
    <property type="match status" value="1"/>
</dbReference>
<dbReference type="InterPro" id="IPR001841">
    <property type="entry name" value="Znf_RING"/>
</dbReference>
<evidence type="ECO:0000256" key="5">
    <source>
        <dbReference type="SAM" id="Coils"/>
    </source>
</evidence>
<accession>A0AAD3H607</accession>
<evidence type="ECO:0000259" key="7">
    <source>
        <dbReference type="PROSITE" id="PS50089"/>
    </source>
</evidence>
<dbReference type="CDD" id="cd16457">
    <property type="entry name" value="RING-H2_BRAP2"/>
    <property type="match status" value="1"/>
</dbReference>
<dbReference type="SMART" id="SM00184">
    <property type="entry name" value="RING"/>
    <property type="match status" value="1"/>
</dbReference>
<evidence type="ECO:0000313" key="9">
    <source>
        <dbReference type="EMBL" id="GFH51902.1"/>
    </source>
</evidence>
<dbReference type="Gene3D" id="3.30.40.10">
    <property type="entry name" value="Zinc/RING finger domain, C3HC4 (zinc finger)"/>
    <property type="match status" value="1"/>
</dbReference>
<dbReference type="EMBL" id="BLLK01000045">
    <property type="protein sequence ID" value="GFH51902.1"/>
    <property type="molecule type" value="Genomic_DNA"/>
</dbReference>
<dbReference type="InterPro" id="IPR047243">
    <property type="entry name" value="RING-H2_BRAP2"/>
</dbReference>
<evidence type="ECO:0000256" key="2">
    <source>
        <dbReference type="ARBA" id="ARBA00022771"/>
    </source>
</evidence>
<dbReference type="Pfam" id="PF13639">
    <property type="entry name" value="zf-RING_2"/>
    <property type="match status" value="1"/>
</dbReference>
<dbReference type="Pfam" id="PF07576">
    <property type="entry name" value="BRAP2"/>
    <property type="match status" value="1"/>
</dbReference>
<feature type="compositionally biased region" description="Polar residues" evidence="6">
    <location>
        <begin position="93"/>
        <end position="107"/>
    </location>
</feature>
<dbReference type="GO" id="GO:0061630">
    <property type="term" value="F:ubiquitin protein ligase activity"/>
    <property type="evidence" value="ECO:0007669"/>
    <property type="project" value="TreeGrafter"/>
</dbReference>
<keyword evidence="3" id="KW-0862">Zinc</keyword>
<dbReference type="PROSITE" id="PS50089">
    <property type="entry name" value="ZF_RING_2"/>
    <property type="match status" value="1"/>
</dbReference>
<dbReference type="SUPFAM" id="SSF57850">
    <property type="entry name" value="RING/U-box"/>
    <property type="match status" value="2"/>
</dbReference>
<comment type="caution">
    <text evidence="9">The sequence shown here is derived from an EMBL/GenBank/DDBJ whole genome shotgun (WGS) entry which is preliminary data.</text>
</comment>
<feature type="compositionally biased region" description="Low complexity" evidence="6">
    <location>
        <begin position="267"/>
        <end position="278"/>
    </location>
</feature>
<dbReference type="SMART" id="SM00290">
    <property type="entry name" value="ZnF_UBP"/>
    <property type="match status" value="1"/>
</dbReference>
<name>A0AAD3H607_9STRA</name>